<dbReference type="EMBL" id="JAVKPH010000003">
    <property type="protein sequence ID" value="MDR5651814.1"/>
    <property type="molecule type" value="Genomic_DNA"/>
</dbReference>
<dbReference type="PROSITE" id="PS52029">
    <property type="entry name" value="LD_TPASE"/>
    <property type="match status" value="1"/>
</dbReference>
<comment type="caution">
    <text evidence="10">The sequence shown here is derived from an EMBL/GenBank/DDBJ whole genome shotgun (WGS) entry which is preliminary data.</text>
</comment>
<dbReference type="PANTHER" id="PTHR41533:SF2">
    <property type="entry name" value="BLR7131 PROTEIN"/>
    <property type="match status" value="1"/>
</dbReference>
<evidence type="ECO:0000256" key="8">
    <source>
        <dbReference type="SAM" id="SignalP"/>
    </source>
</evidence>
<accession>A0ABU1F4M2</accession>
<comment type="pathway">
    <text evidence="1 7">Cell wall biogenesis; peptidoglycan biosynthesis.</text>
</comment>
<evidence type="ECO:0000256" key="3">
    <source>
        <dbReference type="ARBA" id="ARBA00022679"/>
    </source>
</evidence>
<dbReference type="InterPro" id="IPR045380">
    <property type="entry name" value="LD_TPept_scaffold_dom"/>
</dbReference>
<dbReference type="PANTHER" id="PTHR41533">
    <property type="entry name" value="L,D-TRANSPEPTIDASE HI_1667-RELATED"/>
    <property type="match status" value="1"/>
</dbReference>
<keyword evidence="4 7" id="KW-0133">Cell shape</keyword>
<dbReference type="Gene3D" id="1.10.101.10">
    <property type="entry name" value="PGBD-like superfamily/PGBD"/>
    <property type="match status" value="1"/>
</dbReference>
<dbReference type="Pfam" id="PF20142">
    <property type="entry name" value="Scaffold"/>
    <property type="match status" value="1"/>
</dbReference>
<evidence type="ECO:0000313" key="11">
    <source>
        <dbReference type="Proteomes" id="UP001247754"/>
    </source>
</evidence>
<evidence type="ECO:0000256" key="6">
    <source>
        <dbReference type="ARBA" id="ARBA00023316"/>
    </source>
</evidence>
<feature type="active site" description="Proton donor/acceptor" evidence="7">
    <location>
        <position position="443"/>
    </location>
</feature>
<dbReference type="RefSeq" id="WP_310456062.1">
    <property type="nucleotide sequence ID" value="NZ_JAVKPH010000003.1"/>
</dbReference>
<feature type="chain" id="PRO_5046392226" evidence="8">
    <location>
        <begin position="30"/>
        <end position="551"/>
    </location>
</feature>
<evidence type="ECO:0000256" key="5">
    <source>
        <dbReference type="ARBA" id="ARBA00022984"/>
    </source>
</evidence>
<gene>
    <name evidence="10" type="ORF">RGD00_04310</name>
</gene>
<keyword evidence="3" id="KW-0808">Transferase</keyword>
<keyword evidence="5 7" id="KW-0573">Peptidoglycan synthesis</keyword>
<keyword evidence="6 7" id="KW-0961">Cell wall biogenesis/degradation</keyword>
<dbReference type="Pfam" id="PF01471">
    <property type="entry name" value="PG_binding_1"/>
    <property type="match status" value="1"/>
</dbReference>
<evidence type="ECO:0000259" key="9">
    <source>
        <dbReference type="PROSITE" id="PS52029"/>
    </source>
</evidence>
<dbReference type="SUPFAM" id="SSF47090">
    <property type="entry name" value="PGBD-like"/>
    <property type="match status" value="1"/>
</dbReference>
<dbReference type="Pfam" id="PF03734">
    <property type="entry name" value="YkuD"/>
    <property type="match status" value="1"/>
</dbReference>
<dbReference type="Gene3D" id="2.40.440.10">
    <property type="entry name" value="L,D-transpeptidase catalytic domain-like"/>
    <property type="match status" value="1"/>
</dbReference>
<organism evidence="10 11">
    <name type="scientific">Ruixingdingia sedimenti</name>
    <dbReference type="NCBI Taxonomy" id="3073604"/>
    <lineage>
        <taxon>Bacteria</taxon>
        <taxon>Pseudomonadati</taxon>
        <taxon>Pseudomonadota</taxon>
        <taxon>Alphaproteobacteria</taxon>
        <taxon>Rhodobacterales</taxon>
        <taxon>Paracoccaceae</taxon>
        <taxon>Ruixingdingia</taxon>
    </lineage>
</organism>
<protein>
    <submittedName>
        <fullName evidence="10">L,D-transpeptidase family protein</fullName>
    </submittedName>
</protein>
<evidence type="ECO:0000256" key="1">
    <source>
        <dbReference type="ARBA" id="ARBA00004752"/>
    </source>
</evidence>
<dbReference type="InterPro" id="IPR038063">
    <property type="entry name" value="Transpep_catalytic_dom"/>
</dbReference>
<proteinExistence type="inferred from homology"/>
<name>A0ABU1F4M2_9RHOB</name>
<sequence length="551" mass="60015">MLAAASRRFRHGTALALVALLGGAPGGLAQAVAPVTLTQAPLIRAPLPAEAAFGQAVAAAAAEDEAVAGFYRDRGYRPLWTGAADAGRRAALLAALDGAGLHALPEGRHDAAALVRQFQAAATEGDRGRAEVAMTRAFLSYAREVQSGILTPGKIDKGIVREVPLRDRREQLDAFAAADPVDFLRALPPQHPEYARLVKARLALLSAVERGGWGPAVPAKALRPGQQGQAVVALRDRLMRMGYLGRTATQIYDAAIQAAVQEFQFDHGLTADGVAGEATLAEINQPPVARLRAVTVAMERERWTNIERGKRHIWVNLTDFSAKIVDDGKVTFATRAVVGSTIADKRTPEFSHRMTYMEVNPDWTVPPGIIRRDYLPRLQANPGALGHLQVVDSRGRVVPRSAVNFAAYTAGNFPYNLRQPPGPTNSLGRVKFMFPNPWSIYLHDTPEKHLFQRESRAYSSGCVRLNDPFDFAYILLAPQEADPRAAFHRVLDSGRQERIFLKEPVPVHLEYRTAFTTAKGRVNYRRDIYGRDAAIWQALADAGVAQVAEGG</sequence>
<dbReference type="InterPro" id="IPR002477">
    <property type="entry name" value="Peptidoglycan-bd-like"/>
</dbReference>
<dbReference type="CDD" id="cd16913">
    <property type="entry name" value="YkuD_like"/>
    <property type="match status" value="1"/>
</dbReference>
<keyword evidence="11" id="KW-1185">Reference proteome</keyword>
<dbReference type="SUPFAM" id="SSF141523">
    <property type="entry name" value="L,D-transpeptidase catalytic domain-like"/>
    <property type="match status" value="1"/>
</dbReference>
<dbReference type="InterPro" id="IPR036365">
    <property type="entry name" value="PGBD-like_sf"/>
</dbReference>
<dbReference type="InterPro" id="IPR005490">
    <property type="entry name" value="LD_TPept_cat_dom"/>
</dbReference>
<dbReference type="Proteomes" id="UP001247754">
    <property type="component" value="Unassembled WGS sequence"/>
</dbReference>
<dbReference type="InterPro" id="IPR036366">
    <property type="entry name" value="PGBDSf"/>
</dbReference>
<feature type="signal peptide" evidence="8">
    <location>
        <begin position="1"/>
        <end position="29"/>
    </location>
</feature>
<feature type="domain" description="L,D-TPase catalytic" evidence="9">
    <location>
        <begin position="311"/>
        <end position="487"/>
    </location>
</feature>
<keyword evidence="8" id="KW-0732">Signal</keyword>
<evidence type="ECO:0000256" key="7">
    <source>
        <dbReference type="PROSITE-ProRule" id="PRU01373"/>
    </source>
</evidence>
<dbReference type="InterPro" id="IPR052905">
    <property type="entry name" value="LD-transpeptidase_YkuD-like"/>
</dbReference>
<comment type="similarity">
    <text evidence="2">Belongs to the YkuD family.</text>
</comment>
<evidence type="ECO:0000313" key="10">
    <source>
        <dbReference type="EMBL" id="MDR5651814.1"/>
    </source>
</evidence>
<feature type="active site" description="Nucleophile" evidence="7">
    <location>
        <position position="462"/>
    </location>
</feature>
<evidence type="ECO:0000256" key="4">
    <source>
        <dbReference type="ARBA" id="ARBA00022960"/>
    </source>
</evidence>
<evidence type="ECO:0000256" key="2">
    <source>
        <dbReference type="ARBA" id="ARBA00005992"/>
    </source>
</evidence>
<reference evidence="10 11" key="1">
    <citation type="submission" date="2023-09" db="EMBL/GenBank/DDBJ databases">
        <title>Xinfangfangia sedmenti sp. nov., isolated the sedment.</title>
        <authorList>
            <person name="Xu L."/>
        </authorList>
    </citation>
    <scope>NUCLEOTIDE SEQUENCE [LARGE SCALE GENOMIC DNA]</scope>
    <source>
        <strain evidence="10 11">LG-4</strain>
    </source>
</reference>